<gene>
    <name evidence="1" type="primary">GPR35</name>
    <name evidence="1" type="ORF">GBF38_016382</name>
</gene>
<evidence type="ECO:0000313" key="1">
    <source>
        <dbReference type="EMBL" id="KAG8014085.1"/>
    </source>
</evidence>
<protein>
    <submittedName>
        <fullName evidence="1">G-protein coupled receptor 35</fullName>
    </submittedName>
</protein>
<accession>A0ACB7FJ81</accession>
<reference evidence="1" key="1">
    <citation type="submission" date="2020-04" db="EMBL/GenBank/DDBJ databases">
        <title>A chromosome-scale assembly and high-density genetic map of the yellow drum (Nibea albiflora) genome.</title>
        <authorList>
            <person name="Xu D."/>
            <person name="Zhang W."/>
            <person name="Chen R."/>
            <person name="Tan P."/>
            <person name="Wang L."/>
            <person name="Song H."/>
            <person name="Tian L."/>
            <person name="Zhu Q."/>
            <person name="Wang B."/>
        </authorList>
    </citation>
    <scope>NUCLEOTIDE SEQUENCE</scope>
    <source>
        <strain evidence="1">ZJHYS-2018</strain>
    </source>
</reference>
<comment type="caution">
    <text evidence="1">The sequence shown here is derived from an EMBL/GenBank/DDBJ whole genome shotgun (WGS) entry which is preliminary data.</text>
</comment>
<organism evidence="1 2">
    <name type="scientific">Nibea albiflora</name>
    <name type="common">Yellow drum</name>
    <name type="synonym">Corvina albiflora</name>
    <dbReference type="NCBI Taxonomy" id="240163"/>
    <lineage>
        <taxon>Eukaryota</taxon>
        <taxon>Metazoa</taxon>
        <taxon>Chordata</taxon>
        <taxon>Craniata</taxon>
        <taxon>Vertebrata</taxon>
        <taxon>Euteleostomi</taxon>
        <taxon>Actinopterygii</taxon>
        <taxon>Neopterygii</taxon>
        <taxon>Teleostei</taxon>
        <taxon>Neoteleostei</taxon>
        <taxon>Acanthomorphata</taxon>
        <taxon>Eupercaria</taxon>
        <taxon>Sciaenidae</taxon>
        <taxon>Nibea</taxon>
    </lineage>
</organism>
<keyword evidence="2" id="KW-1185">Reference proteome</keyword>
<proteinExistence type="predicted"/>
<dbReference type="Proteomes" id="UP000805704">
    <property type="component" value="Chromosome 10"/>
</dbReference>
<sequence>MAFTQIGVCGNITNITDITNIVTTSTCQKDYLQFFSYGLLFLVGFVVNAAALYAFIGQRHSWTDTHVYMFNLSIADTALILFLPFRIYDALSCLRTGFCTFLINTHFINMYSSIATTAAISVHRFLAVRFPMQTRSWRKKKRVAFAVCLVIWGLLLIINIIYRDQNYPHNLWTCYERCKNMPLSLTMIGIMVFLGYVIPLLIVVFCSSQIINILLKVKDKSEERKSTIGIVTANMIVFIVCYTPIHISFLVNYYTPVPPDWKHVAYLPAHRYLLVSEWIASTNCCFDSISYYFLLKKFYS</sequence>
<keyword evidence="1" id="KW-0675">Receptor</keyword>
<evidence type="ECO:0000313" key="2">
    <source>
        <dbReference type="Proteomes" id="UP000805704"/>
    </source>
</evidence>
<dbReference type="EMBL" id="CM024798">
    <property type="protein sequence ID" value="KAG8014085.1"/>
    <property type="molecule type" value="Genomic_DNA"/>
</dbReference>
<name>A0ACB7FJ81_NIBAL</name>